<evidence type="ECO:0000313" key="2">
    <source>
        <dbReference type="EMBL" id="RRT58191.1"/>
    </source>
</evidence>
<reference evidence="2 3" key="1">
    <citation type="journal article" date="2014" name="Agronomy (Basel)">
        <title>A Draft Genome Sequence for Ensete ventricosum, the Drought-Tolerant Tree Against Hunger.</title>
        <authorList>
            <person name="Harrison J."/>
            <person name="Moore K.A."/>
            <person name="Paszkiewicz K."/>
            <person name="Jones T."/>
            <person name="Grant M."/>
            <person name="Ambacheew D."/>
            <person name="Muzemil S."/>
            <person name="Studholme D.J."/>
        </authorList>
    </citation>
    <scope>NUCLEOTIDE SEQUENCE [LARGE SCALE GENOMIC DNA]</scope>
</reference>
<evidence type="ECO:0000256" key="1">
    <source>
        <dbReference type="SAM" id="MobiDB-lite"/>
    </source>
</evidence>
<evidence type="ECO:0000313" key="3">
    <source>
        <dbReference type="Proteomes" id="UP000287651"/>
    </source>
</evidence>
<dbReference type="AlphaFoldDB" id="A0A426Z2L2"/>
<name>A0A426Z2L2_ENSVE</name>
<gene>
    <name evidence="2" type="ORF">B296_00005015</name>
</gene>
<protein>
    <submittedName>
        <fullName evidence="2">Uncharacterized protein</fullName>
    </submittedName>
</protein>
<dbReference type="Proteomes" id="UP000287651">
    <property type="component" value="Unassembled WGS sequence"/>
</dbReference>
<accession>A0A426Z2L2</accession>
<comment type="caution">
    <text evidence="2">The sequence shown here is derived from an EMBL/GenBank/DDBJ whole genome shotgun (WGS) entry which is preliminary data.</text>
</comment>
<organism evidence="2 3">
    <name type="scientific">Ensete ventricosum</name>
    <name type="common">Abyssinian banana</name>
    <name type="synonym">Musa ensete</name>
    <dbReference type="NCBI Taxonomy" id="4639"/>
    <lineage>
        <taxon>Eukaryota</taxon>
        <taxon>Viridiplantae</taxon>
        <taxon>Streptophyta</taxon>
        <taxon>Embryophyta</taxon>
        <taxon>Tracheophyta</taxon>
        <taxon>Spermatophyta</taxon>
        <taxon>Magnoliopsida</taxon>
        <taxon>Liliopsida</taxon>
        <taxon>Zingiberales</taxon>
        <taxon>Musaceae</taxon>
        <taxon>Ensete</taxon>
    </lineage>
</organism>
<dbReference type="EMBL" id="AMZH03008806">
    <property type="protein sequence ID" value="RRT58191.1"/>
    <property type="molecule type" value="Genomic_DNA"/>
</dbReference>
<sequence>MLLGREASSVVSNRGRLDSASSDPVEEGEAEAGRARGDAVGVFVTGPGNGCFETRDATGDFTRAVGRRWRLEPSDASSRTVQHASGYHLLCDPFSATHASMKQRSRLYRRGVDWRLWLHRKGVDKEVAVEEAATSVFGVVEAIAAMCEGEVERCRAGEFAIV</sequence>
<proteinExistence type="predicted"/>
<feature type="region of interest" description="Disordered" evidence="1">
    <location>
        <begin position="1"/>
        <end position="34"/>
    </location>
</feature>